<proteinExistence type="predicted"/>
<evidence type="ECO:0000313" key="2">
    <source>
        <dbReference type="EMBL" id="KAF4506764.1"/>
    </source>
</evidence>
<evidence type="ECO:0000313" key="3">
    <source>
        <dbReference type="Proteomes" id="UP000557566"/>
    </source>
</evidence>
<dbReference type="InterPro" id="IPR041018">
    <property type="entry name" value="ADPRTs_Tse2"/>
</dbReference>
<organism evidence="2 3">
    <name type="scientific">Ophiocordyceps sinensis</name>
    <dbReference type="NCBI Taxonomy" id="72228"/>
    <lineage>
        <taxon>Eukaryota</taxon>
        <taxon>Fungi</taxon>
        <taxon>Dikarya</taxon>
        <taxon>Ascomycota</taxon>
        <taxon>Pezizomycotina</taxon>
        <taxon>Sordariomycetes</taxon>
        <taxon>Hypocreomycetidae</taxon>
        <taxon>Hypocreales</taxon>
        <taxon>Ophiocordycipitaceae</taxon>
        <taxon>Ophiocordyceps</taxon>
    </lineage>
</organism>
<keyword evidence="3" id="KW-1185">Reference proteome</keyword>
<sequence length="158" mass="18110">MSKLITVFRAFPKDIFRANKGPQIQLREYFQGLRVYDIHVTDGRVMPLAPDCKTFQKPNGASMRPNTPNMQRLIRNSFKGPEVIVYHIPTGTPLPDELVLVHEHSDHYSLQPNAVMTLDALNAAMTDFLRRNATVYTRQQWLEAYTAPTDFHGQARKV</sequence>
<dbReference type="OrthoDB" id="10266325at2759"/>
<name>A0A8H4LWB2_9HYPO</name>
<comment type="caution">
    <text evidence="2">The sequence shown here is derived from an EMBL/GenBank/DDBJ whole genome shotgun (WGS) entry which is preliminary data.</text>
</comment>
<gene>
    <name evidence="2" type="ORF">G6O67_006813</name>
</gene>
<evidence type="ECO:0000259" key="1">
    <source>
        <dbReference type="Pfam" id="PF18648"/>
    </source>
</evidence>
<dbReference type="EMBL" id="JAAVMX010000007">
    <property type="protein sequence ID" value="KAF4506764.1"/>
    <property type="molecule type" value="Genomic_DNA"/>
</dbReference>
<dbReference type="Pfam" id="PF18648">
    <property type="entry name" value="ADPRTs_Tse2"/>
    <property type="match status" value="1"/>
</dbReference>
<dbReference type="AlphaFoldDB" id="A0A8H4LWB2"/>
<feature type="domain" description="Tse2 ADP-ribosyltransferase toxin" evidence="1">
    <location>
        <begin position="13"/>
        <end position="141"/>
    </location>
</feature>
<reference evidence="2 3" key="1">
    <citation type="journal article" date="2020" name="Genome Biol. Evol.">
        <title>A new high-quality draft genome assembly of the Chinese cordyceps Ophiocordyceps sinensis.</title>
        <authorList>
            <person name="Shu R."/>
            <person name="Zhang J."/>
            <person name="Meng Q."/>
            <person name="Zhang H."/>
            <person name="Zhou G."/>
            <person name="Li M."/>
            <person name="Wu P."/>
            <person name="Zhao Y."/>
            <person name="Chen C."/>
            <person name="Qin Q."/>
        </authorList>
    </citation>
    <scope>NUCLEOTIDE SEQUENCE [LARGE SCALE GENOMIC DNA]</scope>
    <source>
        <strain evidence="2 3">IOZ07</strain>
    </source>
</reference>
<accession>A0A8H4LWB2</accession>
<protein>
    <recommendedName>
        <fullName evidence="1">Tse2 ADP-ribosyltransferase toxin domain-containing protein</fullName>
    </recommendedName>
</protein>
<dbReference type="Proteomes" id="UP000557566">
    <property type="component" value="Unassembled WGS sequence"/>
</dbReference>